<comment type="caution">
    <text evidence="1">The sequence shown here is derived from an EMBL/GenBank/DDBJ whole genome shotgun (WGS) entry which is preliminary data.</text>
</comment>
<gene>
    <name evidence="1" type="ORF">E1298_26405</name>
</gene>
<keyword evidence="2" id="KW-1185">Reference proteome</keyword>
<dbReference type="SUPFAM" id="SSF46785">
    <property type="entry name" value="Winged helix' DNA-binding domain"/>
    <property type="match status" value="1"/>
</dbReference>
<protein>
    <submittedName>
        <fullName evidence="1">Transcriptional regulator</fullName>
    </submittedName>
</protein>
<dbReference type="Gene3D" id="1.10.10.10">
    <property type="entry name" value="Winged helix-like DNA-binding domain superfamily/Winged helix DNA-binding domain"/>
    <property type="match status" value="1"/>
</dbReference>
<evidence type="ECO:0000313" key="2">
    <source>
        <dbReference type="Proteomes" id="UP000294513"/>
    </source>
</evidence>
<proteinExistence type="predicted"/>
<accession>A0A4R5B9U6</accession>
<dbReference type="GO" id="GO:0005829">
    <property type="term" value="C:cytosol"/>
    <property type="evidence" value="ECO:0007669"/>
    <property type="project" value="TreeGrafter"/>
</dbReference>
<organism evidence="1 2">
    <name type="scientific">Actinomadura rubrisoli</name>
    <dbReference type="NCBI Taxonomy" id="2530368"/>
    <lineage>
        <taxon>Bacteria</taxon>
        <taxon>Bacillati</taxon>
        <taxon>Actinomycetota</taxon>
        <taxon>Actinomycetes</taxon>
        <taxon>Streptosporangiales</taxon>
        <taxon>Thermomonosporaceae</taxon>
        <taxon>Actinomadura</taxon>
    </lineage>
</organism>
<dbReference type="GO" id="GO:0003700">
    <property type="term" value="F:DNA-binding transcription factor activity"/>
    <property type="evidence" value="ECO:0007669"/>
    <property type="project" value="TreeGrafter"/>
</dbReference>
<dbReference type="EMBL" id="SMKU01000158">
    <property type="protein sequence ID" value="TDD80172.1"/>
    <property type="molecule type" value="Genomic_DNA"/>
</dbReference>
<reference evidence="1 2" key="1">
    <citation type="submission" date="2019-03" db="EMBL/GenBank/DDBJ databases">
        <title>Draft genome sequences of novel Actinobacteria.</title>
        <authorList>
            <person name="Sahin N."/>
            <person name="Ay H."/>
            <person name="Saygin H."/>
        </authorList>
    </citation>
    <scope>NUCLEOTIDE SEQUENCE [LARGE SCALE GENOMIC DNA]</scope>
    <source>
        <strain evidence="1 2">H3C3</strain>
    </source>
</reference>
<dbReference type="AlphaFoldDB" id="A0A4R5B9U6"/>
<dbReference type="PANTHER" id="PTHR33221:SF15">
    <property type="entry name" value="HTH-TYPE TRANSCRIPTIONAL REGULATOR YWGB-RELATED"/>
    <property type="match status" value="1"/>
</dbReference>
<dbReference type="OrthoDB" id="9800506at2"/>
<dbReference type="InterPro" id="IPR036388">
    <property type="entry name" value="WH-like_DNA-bd_sf"/>
</dbReference>
<dbReference type="Proteomes" id="UP000294513">
    <property type="component" value="Unassembled WGS sequence"/>
</dbReference>
<evidence type="ECO:0000313" key="1">
    <source>
        <dbReference type="EMBL" id="TDD80172.1"/>
    </source>
</evidence>
<name>A0A4R5B9U6_9ACTN</name>
<dbReference type="RefSeq" id="WP_131897833.1">
    <property type="nucleotide sequence ID" value="NZ_SMKU01000158.1"/>
</dbReference>
<dbReference type="PANTHER" id="PTHR33221">
    <property type="entry name" value="WINGED HELIX-TURN-HELIX TRANSCRIPTIONAL REGULATOR, RRF2 FAMILY"/>
    <property type="match status" value="1"/>
</dbReference>
<dbReference type="InterPro" id="IPR036390">
    <property type="entry name" value="WH_DNA-bd_sf"/>
</dbReference>
<dbReference type="PROSITE" id="PS51197">
    <property type="entry name" value="HTH_RRF2_2"/>
    <property type="match status" value="1"/>
</dbReference>
<dbReference type="Pfam" id="PF02082">
    <property type="entry name" value="Rrf2"/>
    <property type="match status" value="1"/>
</dbReference>
<dbReference type="InterPro" id="IPR000944">
    <property type="entry name" value="Tscrpt_reg_Rrf2"/>
</dbReference>
<sequence>MARSKNTQFAVAVHVLTYLAGRADGSPASSDELSGSANVNPVYVRRLLGPLREAGLVRSRPGAHGGWELATGARDITLAQVWLLLQGEDRVLGLHGPDPSCSVGRSVQQSLTALDRAVADAVTTELGRFTVHDVLNQDVERRRPEACPNSET</sequence>